<keyword evidence="4" id="KW-0574">Periplasm</keyword>
<feature type="chain" id="PRO_5012191315" evidence="5">
    <location>
        <begin position="30"/>
        <end position="372"/>
    </location>
</feature>
<dbReference type="SUPFAM" id="SSF53850">
    <property type="entry name" value="Periplasmic binding protein-like II"/>
    <property type="match status" value="1"/>
</dbReference>
<dbReference type="InterPro" id="IPR001188">
    <property type="entry name" value="Sperm_putr-bd"/>
</dbReference>
<dbReference type="NCBIfam" id="TIGR01409">
    <property type="entry name" value="TAT_signal_seq"/>
    <property type="match status" value="1"/>
</dbReference>
<dbReference type="PRINTS" id="PR00909">
    <property type="entry name" value="SPERMDNBNDNG"/>
</dbReference>
<organism evidence="6 7">
    <name type="scientific">Mycobacterium florentinum</name>
    <dbReference type="NCBI Taxonomy" id="292462"/>
    <lineage>
        <taxon>Bacteria</taxon>
        <taxon>Bacillati</taxon>
        <taxon>Actinomycetota</taxon>
        <taxon>Actinomycetes</taxon>
        <taxon>Mycobacteriales</taxon>
        <taxon>Mycobacteriaceae</taxon>
        <taxon>Mycobacterium</taxon>
        <taxon>Mycobacterium simiae complex</taxon>
    </lineage>
</organism>
<accession>A0A1X1U9B4</accession>
<dbReference type="AlphaFoldDB" id="A0A1X1U9B4"/>
<sequence length="372" mass="41442">MSTRIDRRRFLAGSAAVAAVLAAPGCAYLTPKLQAVATEPVKPRIDGDLVYFNWADYVHPAVFEGFQREYGVKVIQSNFDSMESMQAKLSAGNCYDIIFPSAQWVQKMVAANQLRVIDPSTLKNASLIFDHYSYFRNPWYDQHSAHSIPFTMYKTGIAWRKDKLGEKLPGSWSDLWNEASKGHTFVLADRNEVLGMLALLLGYDLNTADDRELAAMVRKFRGLRPYLRGFSSDDYNNLLSGDAWMHQTWSGDIAALLRQAPDPSIYGFEAPKEGAPINTDAYAIPVNARHPGTALLFIDYMLRPENVRKNIDHIGYPMPVHGTEDTYAGIVAAFPSCAVTVDDLSRNLFYANNSVAKTQARDAAYTEMTVGG</sequence>
<proteinExistence type="predicted"/>
<feature type="signal peptide" evidence="5">
    <location>
        <begin position="1"/>
        <end position="29"/>
    </location>
</feature>
<dbReference type="InterPro" id="IPR006311">
    <property type="entry name" value="TAT_signal"/>
</dbReference>
<dbReference type="Proteomes" id="UP000193010">
    <property type="component" value="Unassembled WGS sequence"/>
</dbReference>
<evidence type="ECO:0000256" key="2">
    <source>
        <dbReference type="ARBA" id="ARBA00022448"/>
    </source>
</evidence>
<evidence type="ECO:0000256" key="5">
    <source>
        <dbReference type="SAM" id="SignalP"/>
    </source>
</evidence>
<dbReference type="STRING" id="292462.AWC05_19995"/>
<protein>
    <submittedName>
        <fullName evidence="6">ABC transporter substrate-binding protein</fullName>
    </submittedName>
</protein>
<dbReference type="GO" id="GO:0042597">
    <property type="term" value="C:periplasmic space"/>
    <property type="evidence" value="ECO:0007669"/>
    <property type="project" value="UniProtKB-SubCell"/>
</dbReference>
<evidence type="ECO:0000256" key="3">
    <source>
        <dbReference type="ARBA" id="ARBA00022729"/>
    </source>
</evidence>
<name>A0A1X1U9B4_MYCFL</name>
<dbReference type="PANTHER" id="PTHR30222">
    <property type="entry name" value="SPERMIDINE/PUTRESCINE-BINDING PERIPLASMIC PROTEIN"/>
    <property type="match status" value="1"/>
</dbReference>
<evidence type="ECO:0000256" key="1">
    <source>
        <dbReference type="ARBA" id="ARBA00004418"/>
    </source>
</evidence>
<dbReference type="InterPro" id="IPR006059">
    <property type="entry name" value="SBP"/>
</dbReference>
<evidence type="ECO:0000313" key="7">
    <source>
        <dbReference type="Proteomes" id="UP000193010"/>
    </source>
</evidence>
<dbReference type="InterPro" id="IPR019546">
    <property type="entry name" value="TAT_signal_bac_arc"/>
</dbReference>
<reference evidence="6 7" key="1">
    <citation type="submission" date="2016-01" db="EMBL/GenBank/DDBJ databases">
        <title>The new phylogeny of the genus Mycobacterium.</title>
        <authorList>
            <person name="Tarcisio F."/>
            <person name="Conor M."/>
            <person name="Antonella G."/>
            <person name="Elisabetta G."/>
            <person name="Giulia F.S."/>
            <person name="Sara T."/>
            <person name="Anna F."/>
            <person name="Clotilde B."/>
            <person name="Roberto B."/>
            <person name="Veronica D.S."/>
            <person name="Fabio R."/>
            <person name="Monica P."/>
            <person name="Olivier J."/>
            <person name="Enrico T."/>
            <person name="Nicola S."/>
        </authorList>
    </citation>
    <scope>NUCLEOTIDE SEQUENCE [LARGE SCALE GENOMIC DNA]</scope>
    <source>
        <strain evidence="6 7">DSM 44852</strain>
    </source>
</reference>
<dbReference type="Pfam" id="PF13416">
    <property type="entry name" value="SBP_bac_8"/>
    <property type="match status" value="1"/>
</dbReference>
<comment type="caution">
    <text evidence="6">The sequence shown here is derived from an EMBL/GenBank/DDBJ whole genome shotgun (WGS) entry which is preliminary data.</text>
</comment>
<dbReference type="EMBL" id="LQOV01000013">
    <property type="protein sequence ID" value="ORV53396.1"/>
    <property type="molecule type" value="Genomic_DNA"/>
</dbReference>
<dbReference type="GO" id="GO:0019808">
    <property type="term" value="F:polyamine binding"/>
    <property type="evidence" value="ECO:0007669"/>
    <property type="project" value="InterPro"/>
</dbReference>
<gene>
    <name evidence="6" type="ORF">AWC05_19995</name>
</gene>
<evidence type="ECO:0000313" key="6">
    <source>
        <dbReference type="EMBL" id="ORV53396.1"/>
    </source>
</evidence>
<dbReference type="PROSITE" id="PS51318">
    <property type="entry name" value="TAT"/>
    <property type="match status" value="1"/>
</dbReference>
<comment type="subcellular location">
    <subcellularLocation>
        <location evidence="1">Periplasm</location>
    </subcellularLocation>
</comment>
<keyword evidence="7" id="KW-1185">Reference proteome</keyword>
<dbReference type="RefSeq" id="WP_085221968.1">
    <property type="nucleotide sequence ID" value="NZ_AP022576.1"/>
</dbReference>
<dbReference type="OrthoDB" id="9769319at2"/>
<keyword evidence="3 5" id="KW-0732">Signal</keyword>
<dbReference type="GO" id="GO:0015846">
    <property type="term" value="P:polyamine transport"/>
    <property type="evidence" value="ECO:0007669"/>
    <property type="project" value="InterPro"/>
</dbReference>
<evidence type="ECO:0000256" key="4">
    <source>
        <dbReference type="ARBA" id="ARBA00022764"/>
    </source>
</evidence>
<dbReference type="PANTHER" id="PTHR30222:SF17">
    <property type="entry name" value="SPERMIDINE_PUTRESCINE-BINDING PERIPLASMIC PROTEIN"/>
    <property type="match status" value="1"/>
</dbReference>
<keyword evidence="2" id="KW-0813">Transport</keyword>
<dbReference type="Gene3D" id="3.40.190.10">
    <property type="entry name" value="Periplasmic binding protein-like II"/>
    <property type="match status" value="2"/>
</dbReference>
<dbReference type="CDD" id="cd13590">
    <property type="entry name" value="PBP2_PotD_PotF_like"/>
    <property type="match status" value="1"/>
</dbReference>